<comment type="subcellular location">
    <subcellularLocation>
        <location evidence="1">Membrane</location>
        <topology evidence="1">Multi-pass membrane protein</topology>
    </subcellularLocation>
</comment>
<evidence type="ECO:0000256" key="5">
    <source>
        <dbReference type="SAM" id="Phobius"/>
    </source>
</evidence>
<reference evidence="7 8" key="1">
    <citation type="submission" date="2024-08" db="EMBL/GenBank/DDBJ databases">
        <authorList>
            <person name="Cucini C."/>
            <person name="Frati F."/>
        </authorList>
    </citation>
    <scope>NUCLEOTIDE SEQUENCE [LARGE SCALE GENOMIC DNA]</scope>
</reference>
<dbReference type="EMBL" id="CAXLJM020000020">
    <property type="protein sequence ID" value="CAL8086571.1"/>
    <property type="molecule type" value="Genomic_DNA"/>
</dbReference>
<dbReference type="SUPFAM" id="SSF144091">
    <property type="entry name" value="Rhomboid-like"/>
    <property type="match status" value="1"/>
</dbReference>
<dbReference type="InterPro" id="IPR009060">
    <property type="entry name" value="UBA-like_sf"/>
</dbReference>
<dbReference type="PANTHER" id="PTHR43066">
    <property type="entry name" value="RHOMBOID-RELATED PROTEIN"/>
    <property type="match status" value="1"/>
</dbReference>
<keyword evidence="4 5" id="KW-0472">Membrane</keyword>
<dbReference type="Proteomes" id="UP001642540">
    <property type="component" value="Unassembled WGS sequence"/>
</dbReference>
<comment type="caution">
    <text evidence="7">The sequence shown here is derived from an EMBL/GenBank/DDBJ whole genome shotgun (WGS) entry which is preliminary data.</text>
</comment>
<feature type="transmembrane region" description="Helical" evidence="5">
    <location>
        <begin position="18"/>
        <end position="38"/>
    </location>
</feature>
<feature type="transmembrane region" description="Helical" evidence="5">
    <location>
        <begin position="127"/>
        <end position="145"/>
    </location>
</feature>
<keyword evidence="2 5" id="KW-0812">Transmembrane</keyword>
<dbReference type="SMART" id="SM00165">
    <property type="entry name" value="UBA"/>
    <property type="match status" value="1"/>
</dbReference>
<dbReference type="SUPFAM" id="SSF46934">
    <property type="entry name" value="UBA-like"/>
    <property type="match status" value="1"/>
</dbReference>
<evidence type="ECO:0000259" key="6">
    <source>
        <dbReference type="PROSITE" id="PS50030"/>
    </source>
</evidence>
<feature type="domain" description="UBA" evidence="6">
    <location>
        <begin position="298"/>
        <end position="338"/>
    </location>
</feature>
<evidence type="ECO:0000313" key="8">
    <source>
        <dbReference type="Proteomes" id="UP001642540"/>
    </source>
</evidence>
<feature type="transmembrane region" description="Helical" evidence="5">
    <location>
        <begin position="93"/>
        <end position="115"/>
    </location>
</feature>
<keyword evidence="8" id="KW-1185">Reference proteome</keyword>
<feature type="transmembrane region" description="Helical" evidence="5">
    <location>
        <begin position="59"/>
        <end position="81"/>
    </location>
</feature>
<name>A0ABP1Q4I9_9HEXA</name>
<accession>A0ABP1Q4I9</accession>
<dbReference type="Gene3D" id="1.10.8.10">
    <property type="entry name" value="DNA helicase RuvA subunit, C-terminal domain"/>
    <property type="match status" value="1"/>
</dbReference>
<keyword evidence="3 5" id="KW-1133">Transmembrane helix</keyword>
<sequence length="338" mass="38573">MLSQQSTTGFYKAPVCKGLLGCMFLTCTAIHVPMIAHLRQYLACQIPQVIISGQIWRLLFSRLTFIHTKDLICSALVIYYFRIFERRMGSRKFSSYLLGTCTIATILEICTVMLLSQFDIDYHNGGYLPPGLYGLIFPLYVNYFLDIPRIAVSSFIGVPLTGKTVTYLLGLQVASTSQATIISSLCGLVAGIIYRKNIFKVQRWLVVPRFIAKSFDKLFGWLLNSSEPKYKQMGATLELQRQEQTDILEQQYYYNRTQEFRQQRGQGYSERLVDDGVNADGILGYFLRQRQRPTENLEPSQENIQILVDMGFEHARAVEALRSSSNDLETATSILLRQ</sequence>
<evidence type="ECO:0000313" key="7">
    <source>
        <dbReference type="EMBL" id="CAL8086571.1"/>
    </source>
</evidence>
<evidence type="ECO:0000256" key="2">
    <source>
        <dbReference type="ARBA" id="ARBA00022692"/>
    </source>
</evidence>
<organism evidence="7 8">
    <name type="scientific">Orchesella dallaii</name>
    <dbReference type="NCBI Taxonomy" id="48710"/>
    <lineage>
        <taxon>Eukaryota</taxon>
        <taxon>Metazoa</taxon>
        <taxon>Ecdysozoa</taxon>
        <taxon>Arthropoda</taxon>
        <taxon>Hexapoda</taxon>
        <taxon>Collembola</taxon>
        <taxon>Entomobryomorpha</taxon>
        <taxon>Entomobryoidea</taxon>
        <taxon>Orchesellidae</taxon>
        <taxon>Orchesellinae</taxon>
        <taxon>Orchesella</taxon>
    </lineage>
</organism>
<feature type="transmembrane region" description="Helical" evidence="5">
    <location>
        <begin position="165"/>
        <end position="194"/>
    </location>
</feature>
<dbReference type="InterPro" id="IPR015940">
    <property type="entry name" value="UBA"/>
</dbReference>
<evidence type="ECO:0000256" key="1">
    <source>
        <dbReference type="ARBA" id="ARBA00004141"/>
    </source>
</evidence>
<dbReference type="PANTHER" id="PTHR43066:SF21">
    <property type="entry name" value="UBIQUITIN-ASSOCIATED DOMAIN-CONTAINING PROTEIN 2"/>
    <property type="match status" value="1"/>
</dbReference>
<evidence type="ECO:0000256" key="3">
    <source>
        <dbReference type="ARBA" id="ARBA00022989"/>
    </source>
</evidence>
<dbReference type="PROSITE" id="PS50030">
    <property type="entry name" value="UBA"/>
    <property type="match status" value="1"/>
</dbReference>
<dbReference type="Pfam" id="PF00627">
    <property type="entry name" value="UBA"/>
    <property type="match status" value="1"/>
</dbReference>
<evidence type="ECO:0000256" key="4">
    <source>
        <dbReference type="ARBA" id="ARBA00023136"/>
    </source>
</evidence>
<gene>
    <name evidence="7" type="ORF">ODALV1_LOCUS6477</name>
</gene>
<protein>
    <recommendedName>
        <fullName evidence="6">UBA domain-containing protein</fullName>
    </recommendedName>
</protein>
<proteinExistence type="predicted"/>
<dbReference type="Gene3D" id="1.20.1540.10">
    <property type="entry name" value="Rhomboid-like"/>
    <property type="match status" value="1"/>
</dbReference>
<dbReference type="InterPro" id="IPR035952">
    <property type="entry name" value="Rhomboid-like_sf"/>
</dbReference>